<gene>
    <name evidence="2" type="ORF">EHS89_13450</name>
</gene>
<name>A0A3P1SMY2_9GAMM</name>
<dbReference type="AlphaFoldDB" id="A0A3P1SMY2"/>
<organism evidence="2 3">
    <name type="scientific">Amphritea balenae</name>
    <dbReference type="NCBI Taxonomy" id="452629"/>
    <lineage>
        <taxon>Bacteria</taxon>
        <taxon>Pseudomonadati</taxon>
        <taxon>Pseudomonadota</taxon>
        <taxon>Gammaproteobacteria</taxon>
        <taxon>Oceanospirillales</taxon>
        <taxon>Oceanospirillaceae</taxon>
        <taxon>Amphritea</taxon>
    </lineage>
</organism>
<evidence type="ECO:0000313" key="2">
    <source>
        <dbReference type="EMBL" id="RRC98611.1"/>
    </source>
</evidence>
<keyword evidence="1" id="KW-0472">Membrane</keyword>
<keyword evidence="1" id="KW-1133">Transmembrane helix</keyword>
<feature type="transmembrane region" description="Helical" evidence="1">
    <location>
        <begin position="44"/>
        <end position="62"/>
    </location>
</feature>
<dbReference type="RefSeq" id="WP_124926672.1">
    <property type="nucleotide sequence ID" value="NZ_BMOH01000002.1"/>
</dbReference>
<dbReference type="OrthoDB" id="7058587at2"/>
<accession>A0A3P1SMY2</accession>
<keyword evidence="3" id="KW-1185">Reference proteome</keyword>
<protein>
    <submittedName>
        <fullName evidence="2">Uncharacterized protein</fullName>
    </submittedName>
</protein>
<evidence type="ECO:0000313" key="3">
    <source>
        <dbReference type="Proteomes" id="UP000267535"/>
    </source>
</evidence>
<evidence type="ECO:0000256" key="1">
    <source>
        <dbReference type="SAM" id="Phobius"/>
    </source>
</evidence>
<sequence length="225" mass="25303">MDITPYLVGPLLGRLFASVLIVWLICWLFSRLKFKPSLTALKRWYSLLAIVLIWLLGIAGSARAGEDSRAMAINQVEALQLTIWTEAQPNWPTRLEQHRGRSVFVAESHDNYYPPAAMSWAVMPFNVTDAELDGVFQQALKSAQNNYQSRSGVVIASDKVYGTLVGKQATFQGKVGNQPVDVQFFIGSEPGKPLIVMQAYTLPGKLPHLKHQIRRSWNNVSYREE</sequence>
<proteinExistence type="predicted"/>
<feature type="transmembrane region" description="Helical" evidence="1">
    <location>
        <begin position="12"/>
        <end position="32"/>
    </location>
</feature>
<keyword evidence="1" id="KW-0812">Transmembrane</keyword>
<comment type="caution">
    <text evidence="2">The sequence shown here is derived from an EMBL/GenBank/DDBJ whole genome shotgun (WGS) entry which is preliminary data.</text>
</comment>
<dbReference type="Proteomes" id="UP000267535">
    <property type="component" value="Unassembled WGS sequence"/>
</dbReference>
<reference evidence="2 3" key="1">
    <citation type="submission" date="2018-11" db="EMBL/GenBank/DDBJ databases">
        <title>The draft genome sequence of Amphritea balenae JAMM 1525T.</title>
        <authorList>
            <person name="Fang Z."/>
            <person name="Zhang Y."/>
            <person name="Han X."/>
        </authorList>
    </citation>
    <scope>NUCLEOTIDE SEQUENCE [LARGE SCALE GENOMIC DNA]</scope>
    <source>
        <strain evidence="2 3">JAMM 1525</strain>
    </source>
</reference>
<dbReference type="EMBL" id="RQXV01000007">
    <property type="protein sequence ID" value="RRC98611.1"/>
    <property type="molecule type" value="Genomic_DNA"/>
</dbReference>